<dbReference type="GO" id="GO:0016740">
    <property type="term" value="F:transferase activity"/>
    <property type="evidence" value="ECO:0007669"/>
    <property type="project" value="UniProtKB-KW"/>
</dbReference>
<dbReference type="Gene3D" id="3.40.50.300">
    <property type="entry name" value="P-loop containing nucleotide triphosphate hydrolases"/>
    <property type="match status" value="1"/>
</dbReference>
<dbReference type="AlphaFoldDB" id="A0A1H3K750"/>
<evidence type="ECO:0000313" key="2">
    <source>
        <dbReference type="EMBL" id="SDY47314.1"/>
    </source>
</evidence>
<keyword evidence="2" id="KW-0808">Transferase</keyword>
<gene>
    <name evidence="2" type="ORF">SAMN05421644_1771</name>
</gene>
<proteinExistence type="predicted"/>
<dbReference type="Proteomes" id="UP000198672">
    <property type="component" value="Unassembled WGS sequence"/>
</dbReference>
<reference evidence="3" key="1">
    <citation type="submission" date="2016-10" db="EMBL/GenBank/DDBJ databases">
        <authorList>
            <person name="Varghese N."/>
            <person name="Submissions S."/>
        </authorList>
    </citation>
    <scope>NUCLEOTIDE SEQUENCE [LARGE SCALE GENOMIC DNA]</scope>
    <source>
        <strain evidence="3">DSM 173</strain>
    </source>
</reference>
<dbReference type="RefSeq" id="WP_091335536.1">
    <property type="nucleotide sequence ID" value="NZ_FNOW01000077.1"/>
</dbReference>
<evidence type="ECO:0000256" key="1">
    <source>
        <dbReference type="SAM" id="MobiDB-lite"/>
    </source>
</evidence>
<feature type="region of interest" description="Disordered" evidence="1">
    <location>
        <begin position="269"/>
        <end position="300"/>
    </location>
</feature>
<dbReference type="Pfam" id="PF13469">
    <property type="entry name" value="Sulfotransfer_3"/>
    <property type="match status" value="1"/>
</dbReference>
<keyword evidence="3" id="KW-1185">Reference proteome</keyword>
<organism evidence="2 3">
    <name type="scientific">Allochromatium warmingii</name>
    <name type="common">Chromatium warmingii</name>
    <dbReference type="NCBI Taxonomy" id="61595"/>
    <lineage>
        <taxon>Bacteria</taxon>
        <taxon>Pseudomonadati</taxon>
        <taxon>Pseudomonadota</taxon>
        <taxon>Gammaproteobacteria</taxon>
        <taxon>Chromatiales</taxon>
        <taxon>Chromatiaceae</taxon>
        <taxon>Allochromatium</taxon>
    </lineage>
</organism>
<protein>
    <submittedName>
        <fullName evidence="2">Sulfotransferase family protein</fullName>
    </submittedName>
</protein>
<dbReference type="EMBL" id="FNOW01000077">
    <property type="protein sequence ID" value="SDY47314.1"/>
    <property type="molecule type" value="Genomic_DNA"/>
</dbReference>
<name>A0A1H3K750_ALLWA</name>
<accession>A0A1H3K750</accession>
<sequence length="323" mass="35664">MQLIVLGMHRSGTSAVTRMINMMGAYLGAEGCFQAASPSNPKGHWERRDVMQFNDALFRSVGASWWQLSGFDAANIPAEARAEFEGKARNLILNLDANRPWVLKDPRLCVLFPCWRPLLEVPVIVHVFRHPIQVAQSLKAREGFPLAFGIALWERHLRDAIHSSRGLPRLAVRHEDMLSDPVGATGQLFETLSTLEVQGLRRPTAREITAFIDPRLHRQQGGDSLAREHMEAEQWALYQAVQALDWSAIEALAAQPLSAASRRNLHEYPEAAQRPKAPSPAPTSAPAAPPAPPTEATAPTETPALLMARLQGDRAIRVLTIIS</sequence>
<evidence type="ECO:0000313" key="3">
    <source>
        <dbReference type="Proteomes" id="UP000198672"/>
    </source>
</evidence>
<feature type="compositionally biased region" description="Pro residues" evidence="1">
    <location>
        <begin position="277"/>
        <end position="293"/>
    </location>
</feature>
<dbReference type="STRING" id="61595.SAMN05421644_1771"/>
<dbReference type="SUPFAM" id="SSF52540">
    <property type="entry name" value="P-loop containing nucleoside triphosphate hydrolases"/>
    <property type="match status" value="1"/>
</dbReference>
<dbReference type="OrthoDB" id="9179784at2"/>
<dbReference type="InterPro" id="IPR027417">
    <property type="entry name" value="P-loop_NTPase"/>
</dbReference>